<feature type="compositionally biased region" description="Low complexity" evidence="1">
    <location>
        <begin position="38"/>
        <end position="68"/>
    </location>
</feature>
<evidence type="ECO:0000313" key="3">
    <source>
        <dbReference type="Proteomes" id="UP000274922"/>
    </source>
</evidence>
<organism evidence="2 3">
    <name type="scientific">Caulochytrium protostelioides</name>
    <dbReference type="NCBI Taxonomy" id="1555241"/>
    <lineage>
        <taxon>Eukaryota</taxon>
        <taxon>Fungi</taxon>
        <taxon>Fungi incertae sedis</taxon>
        <taxon>Chytridiomycota</taxon>
        <taxon>Chytridiomycota incertae sedis</taxon>
        <taxon>Chytridiomycetes</taxon>
        <taxon>Caulochytriales</taxon>
        <taxon>Caulochytriaceae</taxon>
        <taxon>Caulochytrium</taxon>
    </lineage>
</organism>
<protein>
    <submittedName>
        <fullName evidence="2">Uncharacterized protein</fullName>
    </submittedName>
</protein>
<dbReference type="Proteomes" id="UP000274922">
    <property type="component" value="Unassembled WGS sequence"/>
</dbReference>
<feature type="region of interest" description="Disordered" evidence="1">
    <location>
        <begin position="1"/>
        <end position="68"/>
    </location>
</feature>
<gene>
    <name evidence="2" type="ORF">CXG81DRAFT_25543</name>
</gene>
<sequence>MPADSAPPPPADVATPASRPSPQRAAPHTDTTTFLDTPATAAAAGSGPARGPSGPAASGPPGLPSFLSGLGGADPASLDGPAALIAQLEAFLPQLAAANAAIGLPPPAGMHDLRGPPSRGASSGAPPALHTDGVIDLPDPSVLQNLGPGGRLDPEWVVVPSDSDAEAGGPEADGPEVDSDGGEEASHQGAFGDEGEPSSYDGGSDDDGLEAGEGMYVQMDVHLGVMDPPTASDPMMPSNPNESAKPLVEEL</sequence>
<feature type="compositionally biased region" description="Low complexity" evidence="1">
    <location>
        <begin position="12"/>
        <end position="26"/>
    </location>
</feature>
<name>A0A4P9X919_9FUNG</name>
<feature type="compositionally biased region" description="Low complexity" evidence="1">
    <location>
        <begin position="115"/>
        <end position="128"/>
    </location>
</feature>
<keyword evidence="3" id="KW-1185">Reference proteome</keyword>
<dbReference type="EMBL" id="ML014161">
    <property type="protein sequence ID" value="RKP01772.1"/>
    <property type="molecule type" value="Genomic_DNA"/>
</dbReference>
<evidence type="ECO:0000313" key="2">
    <source>
        <dbReference type="EMBL" id="RKP01772.1"/>
    </source>
</evidence>
<reference evidence="3" key="1">
    <citation type="journal article" date="2018" name="Nat. Microbiol.">
        <title>Leveraging single-cell genomics to expand the fungal tree of life.</title>
        <authorList>
            <person name="Ahrendt S.R."/>
            <person name="Quandt C.A."/>
            <person name="Ciobanu D."/>
            <person name="Clum A."/>
            <person name="Salamov A."/>
            <person name="Andreopoulos B."/>
            <person name="Cheng J.F."/>
            <person name="Woyke T."/>
            <person name="Pelin A."/>
            <person name="Henrissat B."/>
            <person name="Reynolds N.K."/>
            <person name="Benny G.L."/>
            <person name="Smith M.E."/>
            <person name="James T.Y."/>
            <person name="Grigoriev I.V."/>
        </authorList>
    </citation>
    <scope>NUCLEOTIDE SEQUENCE [LARGE SCALE GENOMIC DNA]</scope>
    <source>
        <strain evidence="3">ATCC 52028</strain>
    </source>
</reference>
<feature type="compositionally biased region" description="Acidic residues" evidence="1">
    <location>
        <begin position="173"/>
        <end position="183"/>
    </location>
</feature>
<evidence type="ECO:0000256" key="1">
    <source>
        <dbReference type="SAM" id="MobiDB-lite"/>
    </source>
</evidence>
<feature type="compositionally biased region" description="Pro residues" evidence="1">
    <location>
        <begin position="1"/>
        <end position="11"/>
    </location>
</feature>
<feature type="region of interest" description="Disordered" evidence="1">
    <location>
        <begin position="108"/>
        <end position="251"/>
    </location>
</feature>
<accession>A0A4P9X919</accession>
<proteinExistence type="predicted"/>
<dbReference type="AlphaFoldDB" id="A0A4P9X919"/>